<dbReference type="Proteomes" id="UP001325680">
    <property type="component" value="Chromosome"/>
</dbReference>
<evidence type="ECO:0000256" key="1">
    <source>
        <dbReference type="SAM" id="Phobius"/>
    </source>
</evidence>
<evidence type="ECO:0000259" key="3">
    <source>
        <dbReference type="Pfam" id="PF06580"/>
    </source>
</evidence>
<proteinExistence type="predicted"/>
<dbReference type="InterPro" id="IPR003594">
    <property type="entry name" value="HATPase_dom"/>
</dbReference>
<accession>A0ABZ0W4B4</accession>
<dbReference type="Gene3D" id="3.30.565.10">
    <property type="entry name" value="Histidine kinase-like ATPase, C-terminal domain"/>
    <property type="match status" value="1"/>
</dbReference>
<dbReference type="RefSeq" id="WP_162817854.1">
    <property type="nucleotide sequence ID" value="NZ_CP139960.1"/>
</dbReference>
<sequence>MKISGQWSFKPNYYQYDGSVLGTNTVYRLLEDSYGFIWMVSDKGILIFNGKSFETLKIPGDEQEIVNICRYQNKLYASSYAGKLYEVDMLTLAINEVALPAYASRHATPFTIMNVLGNKLYLSKSRGAFLILDLSKKKLPVLQTHSDYFIRYLLHGDLSAIDYRFSSAWIRFQGQKIFADSEIYELQNKNLKTFYTAGKDSSRLKKVSSFLREDKDLYVGFLQSGGLIKYKNYSTGSDQNKWQSVLPNVEVGDLLKDSKGNIWISTLHDGVFVFIKEEQGVQKFTTTHKLHSNDTWYIKYKKRVLDIGYKQLVVDQFKNGRFHKKWIGDTTSNFNPVMLFQSYREKAVMLGSNSNFITGKAPSSLERKIATKDRHIYNGEIYTTNPGAIMKFTSDLNLKVLFSDTSQINFYTMLPLSDSVYIKGGANGMYINNTPTKIKAKVSKVRKYDDDILACTDEGLYIKRGEKYFLINEKKGLPDNQCMQIEYFGDQYYQLLTKNGLAYIDKKNGRVAGSFNAQLLGSDIIIHHFDVENDTIWLATNKGVFALNEQLVLSKTRNNISAYLYPDKLTDRVARYTEKKVEFQYNEEKLVRMIIEILDFTPKSYYITYQIEKDNKIIAGPGQVADRSFYVNTAEPGNYNVKLSIGSDKNHVYQTLNYALSITPLWHQTLWFRSVLGIVVAFILWQLIRWVVRYSIKGKEKKINEQYAMLQLQSQAFFSQLNPHFVFNALTPLQSHILKNEKLKSLEYLDRFSSLMRDILKNSDKMETTLKKELDFIKKYIAIQQIRFTPPFSFGINIETGIDQENISIPAMMLQPIIENAIEHGVKNMGTEGKIAVDIRSITIQAQDCLQVQIIDNGVGITQNILKEGHALYILQKRVQTLQKRKGLIASLTHETGENERGTIFKLILSKTKNLWTP</sequence>
<dbReference type="Pfam" id="PF06580">
    <property type="entry name" value="His_kinase"/>
    <property type="match status" value="1"/>
</dbReference>
<name>A0ABZ0W4B4_9BACT</name>
<reference evidence="4 5" key="1">
    <citation type="submission" date="2023-12" db="EMBL/GenBank/DDBJ databases">
        <title>Genome sequencing and assembly of bacterial species from a model synthetic community.</title>
        <authorList>
            <person name="Hogle S.L."/>
        </authorList>
    </citation>
    <scope>NUCLEOTIDE SEQUENCE [LARGE SCALE GENOMIC DNA]</scope>
    <source>
        <strain evidence="4 5">HAMBI_3031</strain>
    </source>
</reference>
<dbReference type="Pfam" id="PF07494">
    <property type="entry name" value="Reg_prop"/>
    <property type="match status" value="1"/>
</dbReference>
<keyword evidence="1" id="KW-1133">Transmembrane helix</keyword>
<keyword evidence="5" id="KW-1185">Reference proteome</keyword>
<organism evidence="4 5">
    <name type="scientific">Niabella yanshanensis</name>
    <dbReference type="NCBI Taxonomy" id="577386"/>
    <lineage>
        <taxon>Bacteria</taxon>
        <taxon>Pseudomonadati</taxon>
        <taxon>Bacteroidota</taxon>
        <taxon>Chitinophagia</taxon>
        <taxon>Chitinophagales</taxon>
        <taxon>Chitinophagaceae</taxon>
        <taxon>Niabella</taxon>
    </lineage>
</organism>
<gene>
    <name evidence="4" type="ORF">U0035_20630</name>
</gene>
<dbReference type="Pfam" id="PF02518">
    <property type="entry name" value="HATPase_c"/>
    <property type="match status" value="1"/>
</dbReference>
<evidence type="ECO:0000313" key="4">
    <source>
        <dbReference type="EMBL" id="WQD38077.1"/>
    </source>
</evidence>
<dbReference type="PANTHER" id="PTHR34220">
    <property type="entry name" value="SENSOR HISTIDINE KINASE YPDA"/>
    <property type="match status" value="1"/>
</dbReference>
<keyword evidence="4" id="KW-0808">Transferase</keyword>
<dbReference type="InterPro" id="IPR050640">
    <property type="entry name" value="Bact_2-comp_sensor_kinase"/>
</dbReference>
<keyword evidence="1" id="KW-0472">Membrane</keyword>
<protein>
    <submittedName>
        <fullName evidence="4">Histidine kinase</fullName>
    </submittedName>
</protein>
<dbReference type="InterPro" id="IPR011110">
    <property type="entry name" value="Reg_prop"/>
</dbReference>
<evidence type="ECO:0000259" key="2">
    <source>
        <dbReference type="Pfam" id="PF02518"/>
    </source>
</evidence>
<dbReference type="InterPro" id="IPR010559">
    <property type="entry name" value="Sig_transdc_His_kin_internal"/>
</dbReference>
<dbReference type="EMBL" id="CP139960">
    <property type="protein sequence ID" value="WQD38077.1"/>
    <property type="molecule type" value="Genomic_DNA"/>
</dbReference>
<feature type="domain" description="Signal transduction histidine kinase internal region" evidence="3">
    <location>
        <begin position="714"/>
        <end position="789"/>
    </location>
</feature>
<keyword evidence="1" id="KW-0812">Transmembrane</keyword>
<feature type="domain" description="Histidine kinase/HSP90-like ATPase" evidence="2">
    <location>
        <begin position="814"/>
        <end position="909"/>
    </location>
</feature>
<feature type="transmembrane region" description="Helical" evidence="1">
    <location>
        <begin position="670"/>
        <end position="692"/>
    </location>
</feature>
<dbReference type="GO" id="GO:0016301">
    <property type="term" value="F:kinase activity"/>
    <property type="evidence" value="ECO:0007669"/>
    <property type="project" value="UniProtKB-KW"/>
</dbReference>
<dbReference type="Gene3D" id="2.130.10.10">
    <property type="entry name" value="YVTN repeat-like/Quinoprotein amine dehydrogenase"/>
    <property type="match status" value="3"/>
</dbReference>
<evidence type="ECO:0000313" key="5">
    <source>
        <dbReference type="Proteomes" id="UP001325680"/>
    </source>
</evidence>
<dbReference type="InterPro" id="IPR015943">
    <property type="entry name" value="WD40/YVTN_repeat-like_dom_sf"/>
</dbReference>
<dbReference type="PANTHER" id="PTHR34220:SF7">
    <property type="entry name" value="SENSOR HISTIDINE KINASE YPDA"/>
    <property type="match status" value="1"/>
</dbReference>
<dbReference type="SUPFAM" id="SSF55874">
    <property type="entry name" value="ATPase domain of HSP90 chaperone/DNA topoisomerase II/histidine kinase"/>
    <property type="match status" value="1"/>
</dbReference>
<keyword evidence="4" id="KW-0418">Kinase</keyword>
<dbReference type="InterPro" id="IPR036890">
    <property type="entry name" value="HATPase_C_sf"/>
</dbReference>